<protein>
    <submittedName>
        <fullName evidence="2">Uncharacterized protein</fullName>
    </submittedName>
</protein>
<gene>
    <name evidence="2" type="ORF">EDI28_09640</name>
</gene>
<keyword evidence="3" id="KW-1185">Reference proteome</keyword>
<keyword evidence="1" id="KW-1133">Transmembrane helix</keyword>
<feature type="transmembrane region" description="Helical" evidence="1">
    <location>
        <begin position="58"/>
        <end position="77"/>
    </location>
</feature>
<dbReference type="AlphaFoldDB" id="A0A444JRJ9"/>
<dbReference type="OrthoDB" id="1550909at2"/>
<evidence type="ECO:0000313" key="3">
    <source>
        <dbReference type="Proteomes" id="UP000287563"/>
    </source>
</evidence>
<keyword evidence="1" id="KW-0812">Transmembrane</keyword>
<dbReference type="EMBL" id="RJLM01000003">
    <property type="protein sequence ID" value="RWX55608.1"/>
    <property type="molecule type" value="Genomic_DNA"/>
</dbReference>
<evidence type="ECO:0000313" key="2">
    <source>
        <dbReference type="EMBL" id="RWX55608.1"/>
    </source>
</evidence>
<keyword evidence="1" id="KW-0472">Membrane</keyword>
<dbReference type="Proteomes" id="UP000287563">
    <property type="component" value="Unassembled WGS sequence"/>
</dbReference>
<reference evidence="2 3" key="1">
    <citation type="submission" date="2018-11" db="EMBL/GenBank/DDBJ databases">
        <title>Photobacterium sp. BEI247 sp. nov., a marine bacterium isolated from Yongle Blue Hole in the South China Sea.</title>
        <authorList>
            <person name="Wang X."/>
        </authorList>
    </citation>
    <scope>NUCLEOTIDE SEQUENCE [LARGE SCALE GENOMIC DNA]</scope>
    <source>
        <strain evidence="3">BEI247</strain>
    </source>
</reference>
<dbReference type="RefSeq" id="WP_128783631.1">
    <property type="nucleotide sequence ID" value="NZ_JAKJSG010000067.1"/>
</dbReference>
<comment type="caution">
    <text evidence="2">The sequence shown here is derived from an EMBL/GenBank/DDBJ whole genome shotgun (WGS) entry which is preliminary data.</text>
</comment>
<feature type="transmembrane region" description="Helical" evidence="1">
    <location>
        <begin position="148"/>
        <end position="164"/>
    </location>
</feature>
<feature type="transmembrane region" description="Helical" evidence="1">
    <location>
        <begin position="122"/>
        <end position="143"/>
    </location>
</feature>
<sequence>MAINWNYPKPRKGMAGAIDKLFGPGATCAEVRLQTIPPVIAVIVSLLYAAWIDTGWSLVQQVICAFLAFDITGGIITNSTSSAKRWFHRDGQGIKQHMTFISVHLVHLIVVSWLFLSFDLTWIAVTSGYMLVAAYLIISSALYLQRSIAMILYVGSLLITLYALEQPTGLEWFLPMFYIKLLLSHLPKEEPYRPLGE</sequence>
<evidence type="ECO:0000256" key="1">
    <source>
        <dbReference type="SAM" id="Phobius"/>
    </source>
</evidence>
<feature type="transmembrane region" description="Helical" evidence="1">
    <location>
        <begin position="35"/>
        <end position="52"/>
    </location>
</feature>
<organism evidence="2 3">
    <name type="scientific">Photobacterium chitinilyticum</name>
    <dbReference type="NCBI Taxonomy" id="2485123"/>
    <lineage>
        <taxon>Bacteria</taxon>
        <taxon>Pseudomonadati</taxon>
        <taxon>Pseudomonadota</taxon>
        <taxon>Gammaproteobacteria</taxon>
        <taxon>Vibrionales</taxon>
        <taxon>Vibrionaceae</taxon>
        <taxon>Photobacterium</taxon>
    </lineage>
</organism>
<name>A0A444JRJ9_9GAMM</name>
<proteinExistence type="predicted"/>
<accession>A0A444JRJ9</accession>
<feature type="transmembrane region" description="Helical" evidence="1">
    <location>
        <begin position="98"/>
        <end position="116"/>
    </location>
</feature>